<sequence length="157" mass="16666">MVSSCNTSGPSLPTSSLRKNAKSPSTAYAVRPSSEKIGSPELMLSPSSTEMALTLPSTGELRVCVSSRRSTPLTVRMSLSVRRVTACGLMISPRTVGVSMVARPMTNTPARSATTPTPMTTFLPEAITELPISLDCVVDASVRKALVDVTLIQRAIW</sequence>
<accession>A0A6J6XN91</accession>
<dbReference type="AlphaFoldDB" id="A0A6J6XN91"/>
<gene>
    <name evidence="2" type="ORF">UFOPK2992_00805</name>
</gene>
<evidence type="ECO:0000313" key="2">
    <source>
        <dbReference type="EMBL" id="CAB4797154.1"/>
    </source>
</evidence>
<reference evidence="2" key="1">
    <citation type="submission" date="2020-05" db="EMBL/GenBank/DDBJ databases">
        <authorList>
            <person name="Chiriac C."/>
            <person name="Salcher M."/>
            <person name="Ghai R."/>
            <person name="Kavagutti S V."/>
        </authorList>
    </citation>
    <scope>NUCLEOTIDE SEQUENCE</scope>
</reference>
<dbReference type="EMBL" id="CAFAAI010000121">
    <property type="protein sequence ID" value="CAB4797154.1"/>
    <property type="molecule type" value="Genomic_DNA"/>
</dbReference>
<evidence type="ECO:0000256" key="1">
    <source>
        <dbReference type="SAM" id="MobiDB-lite"/>
    </source>
</evidence>
<feature type="region of interest" description="Disordered" evidence="1">
    <location>
        <begin position="1"/>
        <end position="43"/>
    </location>
</feature>
<feature type="compositionally biased region" description="Polar residues" evidence="1">
    <location>
        <begin position="1"/>
        <end position="26"/>
    </location>
</feature>
<proteinExistence type="predicted"/>
<protein>
    <submittedName>
        <fullName evidence="2">Unannotated protein</fullName>
    </submittedName>
</protein>
<name>A0A6J6XN91_9ZZZZ</name>
<organism evidence="2">
    <name type="scientific">freshwater metagenome</name>
    <dbReference type="NCBI Taxonomy" id="449393"/>
    <lineage>
        <taxon>unclassified sequences</taxon>
        <taxon>metagenomes</taxon>
        <taxon>ecological metagenomes</taxon>
    </lineage>
</organism>